<keyword evidence="2" id="KW-0645">Protease</keyword>
<dbReference type="InterPro" id="IPR050659">
    <property type="entry name" value="Peptidase_M24B"/>
</dbReference>
<protein>
    <submittedName>
        <fullName evidence="2">Aminopeptidase P family protein</fullName>
    </submittedName>
</protein>
<dbReference type="InterPro" id="IPR000994">
    <property type="entry name" value="Pept_M24"/>
</dbReference>
<dbReference type="InterPro" id="IPR036005">
    <property type="entry name" value="Creatinase/aminopeptidase-like"/>
</dbReference>
<dbReference type="PANTHER" id="PTHR46112">
    <property type="entry name" value="AMINOPEPTIDASE"/>
    <property type="match status" value="1"/>
</dbReference>
<dbReference type="SUPFAM" id="SSF53092">
    <property type="entry name" value="Creatinase/prolidase N-terminal domain"/>
    <property type="match status" value="1"/>
</dbReference>
<dbReference type="Gene3D" id="3.40.350.10">
    <property type="entry name" value="Creatinase/prolidase N-terminal domain"/>
    <property type="match status" value="1"/>
</dbReference>
<dbReference type="RefSeq" id="WP_131310678.1">
    <property type="nucleotide sequence ID" value="NZ_SJFN01000026.1"/>
</dbReference>
<evidence type="ECO:0000313" key="3">
    <source>
        <dbReference type="Proteomes" id="UP000292781"/>
    </source>
</evidence>
<dbReference type="GO" id="GO:0004177">
    <property type="term" value="F:aminopeptidase activity"/>
    <property type="evidence" value="ECO:0007669"/>
    <property type="project" value="UniProtKB-KW"/>
</dbReference>
<name>A0A4Q9VJ80_9HYPH</name>
<evidence type="ECO:0000259" key="1">
    <source>
        <dbReference type="Pfam" id="PF00557"/>
    </source>
</evidence>
<proteinExistence type="predicted"/>
<keyword evidence="2" id="KW-0378">Hydrolase</keyword>
<dbReference type="Proteomes" id="UP000292781">
    <property type="component" value="Unassembled WGS sequence"/>
</dbReference>
<dbReference type="CDD" id="cd01066">
    <property type="entry name" value="APP_MetAP"/>
    <property type="match status" value="1"/>
</dbReference>
<dbReference type="Gene3D" id="3.90.230.10">
    <property type="entry name" value="Creatinase/methionine aminopeptidase superfamily"/>
    <property type="match status" value="1"/>
</dbReference>
<dbReference type="PANTHER" id="PTHR46112:SF2">
    <property type="entry name" value="XAA-PRO AMINOPEPTIDASE P-RELATED"/>
    <property type="match status" value="1"/>
</dbReference>
<accession>A0A4Q9VJ80</accession>
<sequence length="394" mass="43047">MFEGRWFRIEEYEARWARVLDEMRARGFETAVVFGRGGGTTDNCGDILYLANHYAISGGTDSLIWSARSFAAVILQQGREPLLVIDEPEPRRDLVSIADVRCGHHPFALVAEVLVERGVKGPVALAGTQFIPVKYHRQLVVGAPEVEWVDNDDLVRSVRRLKSPAELDCYRIAGEAATASLDVLMKGLVGGLSERDAAAEAAREVVRHGGRLQMLGTNHGETLGFDQRFPLTGSSADTPQPGDIVTGTLHAAFFQGYYLDPGRTGCRGTPNPARRRLLEAAAGIVHHLSDRVRPGARLLDIAAEGDRLTTAFGGTISPIMQNFPFYGHGIGLGFEQPRISTCMSLPDDVVEENMVFGVEIFLADEGVGAAFFEDNMIIGRDGNELLTRTPSVWW</sequence>
<evidence type="ECO:0000313" key="2">
    <source>
        <dbReference type="EMBL" id="TBW35367.1"/>
    </source>
</evidence>
<comment type="caution">
    <text evidence="2">The sequence shown here is derived from an EMBL/GenBank/DDBJ whole genome shotgun (WGS) entry which is preliminary data.</text>
</comment>
<dbReference type="AlphaFoldDB" id="A0A4Q9VJ80"/>
<dbReference type="InterPro" id="IPR029149">
    <property type="entry name" value="Creatin/AminoP/Spt16_N"/>
</dbReference>
<gene>
    <name evidence="2" type="ORF">EYW49_16235</name>
</gene>
<dbReference type="EMBL" id="SJFN01000026">
    <property type="protein sequence ID" value="TBW35367.1"/>
    <property type="molecule type" value="Genomic_DNA"/>
</dbReference>
<dbReference type="SUPFAM" id="SSF55920">
    <property type="entry name" value="Creatinase/aminopeptidase"/>
    <property type="match status" value="1"/>
</dbReference>
<keyword evidence="2" id="KW-0031">Aminopeptidase</keyword>
<dbReference type="OrthoDB" id="7801653at2"/>
<keyword evidence="3" id="KW-1185">Reference proteome</keyword>
<organism evidence="2 3">
    <name type="scientific">Siculibacillus lacustris</name>
    <dbReference type="NCBI Taxonomy" id="1549641"/>
    <lineage>
        <taxon>Bacteria</taxon>
        <taxon>Pseudomonadati</taxon>
        <taxon>Pseudomonadota</taxon>
        <taxon>Alphaproteobacteria</taxon>
        <taxon>Hyphomicrobiales</taxon>
        <taxon>Ancalomicrobiaceae</taxon>
        <taxon>Siculibacillus</taxon>
    </lineage>
</organism>
<dbReference type="Pfam" id="PF00557">
    <property type="entry name" value="Peptidase_M24"/>
    <property type="match status" value="1"/>
</dbReference>
<feature type="domain" description="Peptidase M24" evidence="1">
    <location>
        <begin position="169"/>
        <end position="378"/>
    </location>
</feature>
<reference evidence="2 3" key="1">
    <citation type="submission" date="2019-02" db="EMBL/GenBank/DDBJ databases">
        <title>Siculibacillus lacustris gen. nov., sp. nov., a new rosette-forming bacterium isolated from a freshwater crater lake (Lake St. Ana, Romania).</title>
        <authorList>
            <person name="Felfoldi T."/>
            <person name="Marton Z."/>
            <person name="Szabo A."/>
            <person name="Mentes A."/>
            <person name="Boka K."/>
            <person name="Marialigeti K."/>
            <person name="Mathe I."/>
            <person name="Koncz M."/>
            <person name="Schumann P."/>
            <person name="Toth E."/>
        </authorList>
    </citation>
    <scope>NUCLEOTIDE SEQUENCE [LARGE SCALE GENOMIC DNA]</scope>
    <source>
        <strain evidence="2 3">SA-279</strain>
    </source>
</reference>